<evidence type="ECO:0000313" key="6">
    <source>
        <dbReference type="Proteomes" id="UP000003835"/>
    </source>
</evidence>
<gene>
    <name evidence="5" type="ORF">MC7420_329</name>
</gene>
<dbReference type="Proteomes" id="UP000003835">
    <property type="component" value="Unassembled WGS sequence"/>
</dbReference>
<dbReference type="PANTHER" id="PTHR22683">
    <property type="entry name" value="SPORULATION PROTEIN RELATED"/>
    <property type="match status" value="1"/>
</dbReference>
<keyword evidence="6" id="KW-1185">Reference proteome</keyword>
<name>B4VLU0_9CYAN</name>
<keyword evidence="2 3" id="KW-0067">ATP-binding</keyword>
<proteinExistence type="predicted"/>
<keyword evidence="1 3" id="KW-0547">Nucleotide-binding</keyword>
<dbReference type="HOGENOM" id="CLU_542602_0_0_3"/>
<organism evidence="5 6">
    <name type="scientific">Coleofasciculus chthonoplastes PCC 7420</name>
    <dbReference type="NCBI Taxonomy" id="118168"/>
    <lineage>
        <taxon>Bacteria</taxon>
        <taxon>Bacillati</taxon>
        <taxon>Cyanobacteriota</taxon>
        <taxon>Cyanophyceae</taxon>
        <taxon>Coleofasciculales</taxon>
        <taxon>Coleofasciculaceae</taxon>
        <taxon>Coleofasciculus</taxon>
    </lineage>
</organism>
<evidence type="ECO:0000256" key="2">
    <source>
        <dbReference type="ARBA" id="ARBA00022840"/>
    </source>
</evidence>
<dbReference type="Gene3D" id="3.40.50.300">
    <property type="entry name" value="P-loop containing nucleotide triphosphate hydrolases"/>
    <property type="match status" value="2"/>
</dbReference>
<protein>
    <recommendedName>
        <fullName evidence="4">FtsK domain-containing protein</fullName>
    </recommendedName>
</protein>
<dbReference type="SUPFAM" id="SSF52540">
    <property type="entry name" value="P-loop containing nucleoside triphosphate hydrolases"/>
    <property type="match status" value="1"/>
</dbReference>
<dbReference type="InterPro" id="IPR027417">
    <property type="entry name" value="P-loop_NTPase"/>
</dbReference>
<dbReference type="OrthoDB" id="9807790at2"/>
<dbReference type="PANTHER" id="PTHR22683:SF41">
    <property type="entry name" value="DNA TRANSLOCASE FTSK"/>
    <property type="match status" value="1"/>
</dbReference>
<dbReference type="Pfam" id="PF01580">
    <property type="entry name" value="FtsK_SpoIIIE"/>
    <property type="match status" value="1"/>
</dbReference>
<dbReference type="GO" id="GO:0005524">
    <property type="term" value="F:ATP binding"/>
    <property type="evidence" value="ECO:0007669"/>
    <property type="project" value="UniProtKB-UniRule"/>
</dbReference>
<reference evidence="5 6" key="1">
    <citation type="submission" date="2008-07" db="EMBL/GenBank/DDBJ databases">
        <authorList>
            <person name="Tandeau de Marsac N."/>
            <person name="Ferriera S."/>
            <person name="Johnson J."/>
            <person name="Kravitz S."/>
            <person name="Beeson K."/>
            <person name="Sutton G."/>
            <person name="Rogers Y.-H."/>
            <person name="Friedman R."/>
            <person name="Frazier M."/>
            <person name="Venter J.C."/>
        </authorList>
    </citation>
    <scope>NUCLEOTIDE SEQUENCE [LARGE SCALE GENOMIC DNA]</scope>
    <source>
        <strain evidence="5 6">PCC 7420</strain>
    </source>
</reference>
<evidence type="ECO:0000256" key="3">
    <source>
        <dbReference type="PROSITE-ProRule" id="PRU00289"/>
    </source>
</evidence>
<dbReference type="InterPro" id="IPR050206">
    <property type="entry name" value="FtsK/SpoIIIE/SftA"/>
</dbReference>
<evidence type="ECO:0000313" key="5">
    <source>
        <dbReference type="EMBL" id="EDX77192.1"/>
    </source>
</evidence>
<dbReference type="EMBL" id="DS989844">
    <property type="protein sequence ID" value="EDX77192.1"/>
    <property type="molecule type" value="Genomic_DNA"/>
</dbReference>
<dbReference type="RefSeq" id="WP_006099304.1">
    <property type="nucleotide sequence ID" value="NZ_DS989844.1"/>
</dbReference>
<evidence type="ECO:0000259" key="4">
    <source>
        <dbReference type="PROSITE" id="PS50901"/>
    </source>
</evidence>
<dbReference type="GO" id="GO:0003677">
    <property type="term" value="F:DNA binding"/>
    <property type="evidence" value="ECO:0007669"/>
    <property type="project" value="InterPro"/>
</dbReference>
<feature type="domain" description="FtsK" evidence="4">
    <location>
        <begin position="243"/>
        <end position="440"/>
    </location>
</feature>
<sequence length="502" mass="56991">MISSRLLVASYLGLLYRSKGQPEGKLARIILVVDEYHELFVGDQDGIASNQLLQLAQQGRSAGIHMLLASQRFGAAGMMHQTAIFGNVHLRMAMKMTDSDRQALTEFGRRGKQLIMTCDLPGKIVINDEAGNDGEGANRVGKVAFIKPERIEELLQTLRNKARQNLSAKDLPMTVIFDGQAQPNLIENPQLHKILEQPRWMTPKEWQKLARQSIYDGGLDRSDWFSAERPNVIWLGQEFSVRGQAMIILRRRLAENILIIGANNAARYGMLAAILTSLAINANPKMIQFIILDRSMPETDWCTALPSVCKSVLKQPNFSAKLSRDGRHTGKILEFLLRELDKRSKQSEDTLLKLPSIFVMMTELERVDELRRQDDGYGLTDSPLGQQLQRLYSEGSRLGIHLILSFSNLRSMISILDERRGLVNFRHRVALQMSEDDSFTFVQSRDASRLQLDGDEPICGLYKDVENDKTVRFKPYSIESHIPWEEQLKEIGNRLVTWSKKS</sequence>
<dbReference type="InterPro" id="IPR002543">
    <property type="entry name" value="FtsK_dom"/>
</dbReference>
<evidence type="ECO:0000256" key="1">
    <source>
        <dbReference type="ARBA" id="ARBA00022741"/>
    </source>
</evidence>
<dbReference type="STRING" id="118168.MC7420_329"/>
<dbReference type="PROSITE" id="PS50901">
    <property type="entry name" value="FTSK"/>
    <property type="match status" value="1"/>
</dbReference>
<feature type="binding site" evidence="3">
    <location>
        <begin position="261"/>
        <end position="268"/>
    </location>
    <ligand>
        <name>ATP</name>
        <dbReference type="ChEBI" id="CHEBI:30616"/>
    </ligand>
</feature>
<accession>B4VLU0</accession>
<dbReference type="AlphaFoldDB" id="B4VLU0"/>
<dbReference type="eggNOG" id="COG1674">
    <property type="taxonomic scope" value="Bacteria"/>
</dbReference>